<evidence type="ECO:0000259" key="11">
    <source>
        <dbReference type="PROSITE" id="PS52004"/>
    </source>
</evidence>
<evidence type="ECO:0000256" key="8">
    <source>
        <dbReference type="PROSITE-ProRule" id="PRU01363"/>
    </source>
</evidence>
<keyword evidence="5" id="KW-0560">Oxidoreductase</keyword>
<dbReference type="InterPro" id="IPR036736">
    <property type="entry name" value="ACP-like_sf"/>
</dbReference>
<dbReference type="Gene3D" id="3.40.47.10">
    <property type="match status" value="1"/>
</dbReference>
<dbReference type="SUPFAM" id="SSF51735">
    <property type="entry name" value="NAD(P)-binding Rossmann-fold domains"/>
    <property type="match status" value="2"/>
</dbReference>
<dbReference type="SUPFAM" id="SSF55048">
    <property type="entry name" value="Probable ACP-binding domain of malonyl-CoA ACP transacylase"/>
    <property type="match status" value="1"/>
</dbReference>
<dbReference type="InterPro" id="IPR050091">
    <property type="entry name" value="PKS_NRPS_Biosynth_Enz"/>
</dbReference>
<dbReference type="PROSITE" id="PS01162">
    <property type="entry name" value="QOR_ZETA_CRYSTAL"/>
    <property type="match status" value="1"/>
</dbReference>
<proteinExistence type="predicted"/>
<dbReference type="InterPro" id="IPR029063">
    <property type="entry name" value="SAM-dependent_MTases_sf"/>
</dbReference>
<protein>
    <submittedName>
        <fullName evidence="13">Ketoacyl-synt-domain-containing protein</fullName>
    </submittedName>
</protein>
<keyword evidence="4" id="KW-0521">NADP</keyword>
<dbReference type="Pfam" id="PF00107">
    <property type="entry name" value="ADH_zinc_N"/>
    <property type="match status" value="1"/>
</dbReference>
<evidence type="ECO:0000259" key="10">
    <source>
        <dbReference type="PROSITE" id="PS50075"/>
    </source>
</evidence>
<keyword evidence="2" id="KW-0597">Phosphoprotein</keyword>
<evidence type="ECO:0000256" key="1">
    <source>
        <dbReference type="ARBA" id="ARBA00022450"/>
    </source>
</evidence>
<dbReference type="InterPro" id="IPR011032">
    <property type="entry name" value="GroES-like_sf"/>
</dbReference>
<dbReference type="InterPro" id="IPR013154">
    <property type="entry name" value="ADH-like_N"/>
</dbReference>
<evidence type="ECO:0000313" key="13">
    <source>
        <dbReference type="EMBL" id="PVH99816.1"/>
    </source>
</evidence>
<dbReference type="InterPro" id="IPR001227">
    <property type="entry name" value="Ac_transferase_dom_sf"/>
</dbReference>
<dbReference type="Pfam" id="PF00109">
    <property type="entry name" value="ketoacyl-synt"/>
    <property type="match status" value="1"/>
</dbReference>
<dbReference type="InterPro" id="IPR014031">
    <property type="entry name" value="Ketoacyl_synth_C"/>
</dbReference>
<evidence type="ECO:0000259" key="12">
    <source>
        <dbReference type="PROSITE" id="PS52019"/>
    </source>
</evidence>
<dbReference type="Gene3D" id="3.40.50.150">
    <property type="entry name" value="Vaccinia Virus protein VP39"/>
    <property type="match status" value="1"/>
</dbReference>
<organism evidence="13 14">
    <name type="scientific">Periconia macrospinosa</name>
    <dbReference type="NCBI Taxonomy" id="97972"/>
    <lineage>
        <taxon>Eukaryota</taxon>
        <taxon>Fungi</taxon>
        <taxon>Dikarya</taxon>
        <taxon>Ascomycota</taxon>
        <taxon>Pezizomycotina</taxon>
        <taxon>Dothideomycetes</taxon>
        <taxon>Pleosporomycetidae</taxon>
        <taxon>Pleosporales</taxon>
        <taxon>Massarineae</taxon>
        <taxon>Periconiaceae</taxon>
        <taxon>Periconia</taxon>
    </lineage>
</organism>
<dbReference type="PANTHER" id="PTHR43775">
    <property type="entry name" value="FATTY ACID SYNTHASE"/>
    <property type="match status" value="1"/>
</dbReference>
<dbReference type="InterPro" id="IPR020806">
    <property type="entry name" value="PKS_PP-bd"/>
</dbReference>
<dbReference type="GO" id="GO:0008270">
    <property type="term" value="F:zinc ion binding"/>
    <property type="evidence" value="ECO:0007669"/>
    <property type="project" value="InterPro"/>
</dbReference>
<dbReference type="PROSITE" id="PS52004">
    <property type="entry name" value="KS3_2"/>
    <property type="match status" value="1"/>
</dbReference>
<dbReference type="InterPro" id="IPR002364">
    <property type="entry name" value="Quin_OxRdtase/zeta-crystal_CS"/>
</dbReference>
<dbReference type="SMART" id="SM00826">
    <property type="entry name" value="PKS_DH"/>
    <property type="match status" value="1"/>
</dbReference>
<dbReference type="STRING" id="97972.A0A2V1DNV2"/>
<dbReference type="InterPro" id="IPR013149">
    <property type="entry name" value="ADH-like_C"/>
</dbReference>
<dbReference type="SMART" id="SM00822">
    <property type="entry name" value="PKS_KR"/>
    <property type="match status" value="1"/>
</dbReference>
<sequence length="2477" mass="267693">MTTGKMNEPEPVALVGVGCRMPGGVRDLPGLWEFLREQKDVHMEFSEPRFPAKGYYHPNVDRPGTAVASHGFVLDEDPLLFDPAFFGLTDAEVETLDAAQRKLLECTYEAFENAGETWESVSGSRTGVFVGDICFDNYISQTRDWDYSGKYSATGSFPNMLANRLHYVFNLKGPSLLVNSACTSAMYALHLAITSMRNGDCDSAIVAGSNWIMDPNSHIAMGKLGALSATSRSHTFDASADGYARGEGFAALYLKKPAQAIADASPIRALIMGTAVNANGRTTGITNPSGAAQEIVIREAYKNAGVDPSETTLLECHGTGTRVGDPIEVTAAGNVFGPSRPDTFEDRLVVGSVKTNVGHLEGACALPGILKVVTALENGEIPPTLGFQTPNPRIDFDKAKARVTTDVEPWPKDRLKRASVTSAGFGGTNGHCVVDHVHNVLPLYVKPGVMRQRIEEWNGTNGHATNGANGHTTNGANGHAANGANGHSSNGTNGHGANGTKHQPQHSPVLGAPKMTRTADAGTRQFVVLPFSAHNQASLKANVNILSSVIGRNSLADVAYTLSAKRSRFIQRTFSVVNADQPQAALTEDVKVFSSPQPVRIGFVFTGQGAQWHAMGAELFEYAIFRNSISYLDHLLSLFPDPVSWKIADVLSGECEKDLVQSPAVSQTVCTAIQIGLVDLLASWSIRPAGVVGHSSGEMAAAYAAGQITAAEAITAAYYRGHVVSFNKKKGAMLAAGVGPEKGAEYIRESGFEEKVRVAAINSPDSITMSGDAEAVEQLSVKLSQEAVFNRVLRTGGLAYHSHHMLPLGHNYTDAVESGKKSLEENGIFDKGEKYPSVPWFSSVTPEKSMAISGLQMSSYFRSNLESPVRFTEALSKLLESQEASIGAVIEIGPHPALKSPVGQIVKALGKTVPHLASLKRGEDGRKSLLDLAGTLFALNANIDLVAVNAVDDQGSGKLVHGSTAIDLPPYQYTYGPIKYNESRLSKEQRLRKVPRHDLLGSKIAGTTRLRPQWRNILRVKDLPWLDDHRVPPHVLHPGAAHIVMAMLGAEHAYKEFPDALPITGIALRNVSIKKTLIVPEDDHGIEIVLTMELEDGATAKSPGWATFSISSVVRDTQQWTEHCSGRSKVEVAPFEPVAPIDTTMDGRPVDAETWYKRFADMGLKFGPSFQGYSGIRADPSKNVTSAKLALNTTADMFPGGESDYPIHPASFDLAIRLGIMACNGGQAETGSVQLPIHLDQLRFKIGSLQGRDWATGVSKGELRGLRGAYAQVQMLDESGGVILDVDNMRFIDLANEQQSSSPADQAGKPYSSPYNRLVWRPDIRTFSKAQSDAVFSAPDENAGAFPQLSKVFDLLGHANPDLRVLQVGVSEDTGAGRAILKTLVGSNGIKRYREYLITDDSQDKLAASSSEFRDVSYSVLDIKKDPLDQGFQSIYDVVVSVNAVYTPGSTKETLENCEKLLKPGGKLVLLGSTDTDWEAALLKAGFKSGAELTVTENGSTLAMATRQDEEKQLDGRSPVVHLLHGTTGVPTLLNHLAQEFERRGLSIKTLRFDDALEITPHSRVVAFLGGENLLLGADQHRIGLFQHLAANTDSMVWLTSCGIVKARNPDGAFVSGLLRTLGTENPSAQFLSVDIDAENFQPPEQELGDLARCLVDQELSLHPESSDSNREFAWQDGCLWVSRIVPDDKLQGYDEVVASPGDHEFEIVPLSTQGPMKAAFGTSGILTSLYFKPYVELLKPLQKDYIEVKVLAVGLNWKDLGLCTGRFDMNNFSNEYCGIVTKLGSDVSHVKIGDRVYGMGKGHFGNYTRVPAVLAQKLRSDVDVVEAATMPLVYMTAVYAFEHVTRLRKGQKVLIQSASGGLGLAAIQLARAKGAEIYATAGNAVKTRFLIEQMGIPSTHVFSSRDPTDVQRMVQATGHGGFDVILSNAQGDMLYESIKALAPLGHLIDVGRMDVTSSKNIALELFQKSASFTSFDLGLVIDRDIQLGGELMQSVHEHFTFGKIGPVRPYTASDISQLDQTLLRFSKGTHIGKMVVTYLDPNSMIKKHKAVTPAQFDPEARYILVGGLSELGRAIVRFMSDRGARDLVIWSRSGPNNLNAESKAMIAELAAKGVRVRAITCDVSDPEQVERAMKDASSDRTVRGVLNFAVSYQDISFDKMTAEMFHAGMAAKVLGTRNLHQATLSLPLDFFSMVSTFGTVLAFPTQSTYLAANNFLEYFARYRRRCGLPASTVSLGFISDLGPLAGDAATVNLLVRTKGQMVTGAQVLRMLEPGFISQSVRSDPDQQWLGRSQDPLSEANIVTGCDPAVLAAMKREEPKAVASTVPRWHRDARASVLLRAVDDAFRYQAGDDAAEATDDNAAGQTPTAQLRRQFQGLVNKLREEGSGDSKAELSKTVAFVTDAIRVTVAGMLFIDPTAVNVSGTVADHGIDSLLAAEFRNWLHGAFGKNISMLDLMDARTKIDTLAESIVEQAAKS</sequence>
<dbReference type="GO" id="GO:0044550">
    <property type="term" value="P:secondary metabolite biosynthetic process"/>
    <property type="evidence" value="ECO:0007669"/>
    <property type="project" value="TreeGrafter"/>
</dbReference>
<dbReference type="InterPro" id="IPR018201">
    <property type="entry name" value="Ketoacyl_synth_AS"/>
</dbReference>
<dbReference type="Pfam" id="PF14765">
    <property type="entry name" value="PS-DH"/>
    <property type="match status" value="1"/>
</dbReference>
<dbReference type="Pfam" id="PF23297">
    <property type="entry name" value="ACP_SdgA_C"/>
    <property type="match status" value="1"/>
</dbReference>
<dbReference type="GO" id="GO:0006633">
    <property type="term" value="P:fatty acid biosynthetic process"/>
    <property type="evidence" value="ECO:0007669"/>
    <property type="project" value="InterPro"/>
</dbReference>
<dbReference type="PROSITE" id="PS52019">
    <property type="entry name" value="PKS_MFAS_DH"/>
    <property type="match status" value="1"/>
</dbReference>
<evidence type="ECO:0000256" key="6">
    <source>
        <dbReference type="ARBA" id="ARBA00023268"/>
    </source>
</evidence>
<dbReference type="InterPro" id="IPR020841">
    <property type="entry name" value="PKS_Beta-ketoAc_synthase_dom"/>
</dbReference>
<dbReference type="InterPro" id="IPR014030">
    <property type="entry name" value="Ketoacyl_synth_N"/>
</dbReference>
<dbReference type="Gene3D" id="3.40.366.10">
    <property type="entry name" value="Malonyl-Coenzyme A Acyl Carrier Protein, domain 2"/>
    <property type="match status" value="1"/>
</dbReference>
<dbReference type="Gene3D" id="3.10.129.110">
    <property type="entry name" value="Polyketide synthase dehydratase"/>
    <property type="match status" value="1"/>
</dbReference>
<dbReference type="Gene3D" id="3.40.50.720">
    <property type="entry name" value="NAD(P)-binding Rossmann-like Domain"/>
    <property type="match status" value="3"/>
</dbReference>
<dbReference type="CDD" id="cd05195">
    <property type="entry name" value="enoyl_red"/>
    <property type="match status" value="1"/>
</dbReference>
<evidence type="ECO:0000256" key="5">
    <source>
        <dbReference type="ARBA" id="ARBA00023002"/>
    </source>
</evidence>
<dbReference type="Gene3D" id="3.90.180.10">
    <property type="entry name" value="Medium-chain alcohol dehydrogenases, catalytic domain"/>
    <property type="match status" value="1"/>
</dbReference>
<dbReference type="SUPFAM" id="SSF53335">
    <property type="entry name" value="S-adenosyl-L-methionine-dependent methyltransferases"/>
    <property type="match status" value="1"/>
</dbReference>
<dbReference type="SUPFAM" id="SSF53901">
    <property type="entry name" value="Thiolase-like"/>
    <property type="match status" value="1"/>
</dbReference>
<dbReference type="SMART" id="SM00829">
    <property type="entry name" value="PKS_ER"/>
    <property type="match status" value="1"/>
</dbReference>
<dbReference type="InterPro" id="IPR036291">
    <property type="entry name" value="NAD(P)-bd_dom_sf"/>
</dbReference>
<accession>A0A2V1DNV2</accession>
<dbReference type="GO" id="GO:0004312">
    <property type="term" value="F:fatty acid synthase activity"/>
    <property type="evidence" value="ECO:0007669"/>
    <property type="project" value="TreeGrafter"/>
</dbReference>
<dbReference type="Gene3D" id="1.10.1200.10">
    <property type="entry name" value="ACP-like"/>
    <property type="match status" value="1"/>
</dbReference>
<dbReference type="CDD" id="cd05274">
    <property type="entry name" value="KR_FAS_SDR_x"/>
    <property type="match status" value="1"/>
</dbReference>
<dbReference type="GO" id="GO:0032259">
    <property type="term" value="P:methylation"/>
    <property type="evidence" value="ECO:0007669"/>
    <property type="project" value="UniProtKB-KW"/>
</dbReference>
<dbReference type="InterPro" id="IPR020807">
    <property type="entry name" value="PKS_DH"/>
</dbReference>
<dbReference type="GO" id="GO:0008168">
    <property type="term" value="F:methyltransferase activity"/>
    <property type="evidence" value="ECO:0007669"/>
    <property type="project" value="UniProtKB-KW"/>
</dbReference>
<dbReference type="PROSITE" id="PS50075">
    <property type="entry name" value="CARRIER"/>
    <property type="match status" value="1"/>
</dbReference>
<dbReference type="InterPro" id="IPR016039">
    <property type="entry name" value="Thiolase-like"/>
</dbReference>
<dbReference type="CDD" id="cd00833">
    <property type="entry name" value="PKS"/>
    <property type="match status" value="1"/>
</dbReference>
<feature type="domain" description="PKS/mFAS DH" evidence="12">
    <location>
        <begin position="997"/>
        <end position="1300"/>
    </location>
</feature>
<dbReference type="InterPro" id="IPR009081">
    <property type="entry name" value="PP-bd_ACP"/>
</dbReference>
<dbReference type="GO" id="GO:0031177">
    <property type="term" value="F:phosphopantetheine binding"/>
    <property type="evidence" value="ECO:0007669"/>
    <property type="project" value="InterPro"/>
</dbReference>
<dbReference type="SUPFAM" id="SSF47336">
    <property type="entry name" value="ACP-like"/>
    <property type="match status" value="1"/>
</dbReference>
<dbReference type="InterPro" id="IPR013968">
    <property type="entry name" value="PKS_KR"/>
</dbReference>
<keyword evidence="6" id="KW-0511">Multifunctional enzyme</keyword>
<dbReference type="SMART" id="SM00825">
    <property type="entry name" value="PKS_KS"/>
    <property type="match status" value="1"/>
</dbReference>
<dbReference type="GO" id="GO:0016491">
    <property type="term" value="F:oxidoreductase activity"/>
    <property type="evidence" value="ECO:0007669"/>
    <property type="project" value="UniProtKB-KW"/>
</dbReference>
<feature type="region of interest" description="C-terminal hotdog fold" evidence="8">
    <location>
        <begin position="1147"/>
        <end position="1300"/>
    </location>
</feature>
<dbReference type="InterPro" id="IPR057326">
    <property type="entry name" value="KR_dom"/>
</dbReference>
<evidence type="ECO:0000313" key="14">
    <source>
        <dbReference type="Proteomes" id="UP000244855"/>
    </source>
</evidence>
<keyword evidence="3" id="KW-0808">Transferase</keyword>
<evidence type="ECO:0000256" key="2">
    <source>
        <dbReference type="ARBA" id="ARBA00022553"/>
    </source>
</evidence>
<reference evidence="13 14" key="1">
    <citation type="journal article" date="2018" name="Sci. Rep.">
        <title>Comparative genomics provides insights into the lifestyle and reveals functional heterogeneity of dark septate endophytic fungi.</title>
        <authorList>
            <person name="Knapp D.G."/>
            <person name="Nemeth J.B."/>
            <person name="Barry K."/>
            <person name="Hainaut M."/>
            <person name="Henrissat B."/>
            <person name="Johnson J."/>
            <person name="Kuo A."/>
            <person name="Lim J.H.P."/>
            <person name="Lipzen A."/>
            <person name="Nolan M."/>
            <person name="Ohm R.A."/>
            <person name="Tamas L."/>
            <person name="Grigoriev I.V."/>
            <person name="Spatafora J.W."/>
            <person name="Nagy L.G."/>
            <person name="Kovacs G.M."/>
        </authorList>
    </citation>
    <scope>NUCLEOTIDE SEQUENCE [LARGE SCALE GENOMIC DNA]</scope>
    <source>
        <strain evidence="13 14">DSE2036</strain>
    </source>
</reference>
<dbReference type="InterPro" id="IPR016036">
    <property type="entry name" value="Malonyl_transacylase_ACP-bd"/>
</dbReference>
<keyword evidence="14" id="KW-1185">Reference proteome</keyword>
<evidence type="ECO:0000256" key="7">
    <source>
        <dbReference type="ARBA" id="ARBA00023315"/>
    </source>
</evidence>
<dbReference type="OrthoDB" id="329835at2759"/>
<dbReference type="Pfam" id="PF02801">
    <property type="entry name" value="Ketoacyl-synt_C"/>
    <property type="match status" value="1"/>
</dbReference>
<dbReference type="Pfam" id="PF00698">
    <property type="entry name" value="Acyl_transf_1"/>
    <property type="match status" value="1"/>
</dbReference>
<feature type="active site" description="Proton acceptor; for dehydratase activity" evidence="8">
    <location>
        <position position="1029"/>
    </location>
</feature>
<dbReference type="Pfam" id="PF21089">
    <property type="entry name" value="PKS_DH_N"/>
    <property type="match status" value="1"/>
</dbReference>
<dbReference type="SMART" id="SM00827">
    <property type="entry name" value="PKS_AT"/>
    <property type="match status" value="1"/>
</dbReference>
<dbReference type="GO" id="GO:0004315">
    <property type="term" value="F:3-oxoacyl-[acyl-carrier-protein] synthase activity"/>
    <property type="evidence" value="ECO:0007669"/>
    <property type="project" value="InterPro"/>
</dbReference>
<feature type="compositionally biased region" description="Low complexity" evidence="9">
    <location>
        <begin position="459"/>
        <end position="492"/>
    </location>
</feature>
<dbReference type="PROSITE" id="PS00606">
    <property type="entry name" value="KS3_1"/>
    <property type="match status" value="1"/>
</dbReference>
<dbReference type="InterPro" id="IPR049900">
    <property type="entry name" value="PKS_mFAS_DH"/>
</dbReference>
<dbReference type="InterPro" id="IPR016035">
    <property type="entry name" value="Acyl_Trfase/lysoPLipase"/>
</dbReference>
<dbReference type="Pfam" id="PF08659">
    <property type="entry name" value="KR"/>
    <property type="match status" value="1"/>
</dbReference>
<dbReference type="InterPro" id="IPR042104">
    <property type="entry name" value="PKS_dehydratase_sf"/>
</dbReference>
<dbReference type="EMBL" id="KZ805384">
    <property type="protein sequence ID" value="PVH99816.1"/>
    <property type="molecule type" value="Genomic_DNA"/>
</dbReference>
<dbReference type="Proteomes" id="UP000244855">
    <property type="component" value="Unassembled WGS sequence"/>
</dbReference>
<feature type="active site" description="Proton donor; for dehydratase activity" evidence="8">
    <location>
        <position position="1213"/>
    </location>
</feature>
<dbReference type="SMART" id="SM00823">
    <property type="entry name" value="PKS_PP"/>
    <property type="match status" value="1"/>
</dbReference>
<dbReference type="SUPFAM" id="SSF52151">
    <property type="entry name" value="FabD/lysophospholipase-like"/>
    <property type="match status" value="1"/>
</dbReference>
<dbReference type="PANTHER" id="PTHR43775:SF50">
    <property type="entry name" value="HIGHLY REDUCING POLYKETIDE SYNTHASE SRDA"/>
    <property type="match status" value="1"/>
</dbReference>
<dbReference type="InterPro" id="IPR049551">
    <property type="entry name" value="PKS_DH_C"/>
</dbReference>
<feature type="domain" description="Carrier" evidence="10">
    <location>
        <begin position="2396"/>
        <end position="2474"/>
    </location>
</feature>
<feature type="region of interest" description="Disordered" evidence="9">
    <location>
        <begin position="459"/>
        <end position="513"/>
    </location>
</feature>
<dbReference type="Pfam" id="PF08240">
    <property type="entry name" value="ADH_N"/>
    <property type="match status" value="1"/>
</dbReference>
<feature type="region of interest" description="N-terminal hotdog fold" evidence="8">
    <location>
        <begin position="997"/>
        <end position="1135"/>
    </location>
</feature>
<dbReference type="InterPro" id="IPR049552">
    <property type="entry name" value="PKS_DH_N"/>
</dbReference>
<evidence type="ECO:0000256" key="4">
    <source>
        <dbReference type="ARBA" id="ARBA00022857"/>
    </source>
</evidence>
<gene>
    <name evidence="13" type="ORF">DM02DRAFT_710229</name>
</gene>
<evidence type="ECO:0000256" key="9">
    <source>
        <dbReference type="SAM" id="MobiDB-lite"/>
    </source>
</evidence>
<dbReference type="InterPro" id="IPR020843">
    <property type="entry name" value="ER"/>
</dbReference>
<evidence type="ECO:0000256" key="3">
    <source>
        <dbReference type="ARBA" id="ARBA00022679"/>
    </source>
</evidence>
<dbReference type="SUPFAM" id="SSF50129">
    <property type="entry name" value="GroES-like"/>
    <property type="match status" value="1"/>
</dbReference>
<feature type="domain" description="Ketosynthase family 3 (KS3)" evidence="11">
    <location>
        <begin position="9"/>
        <end position="436"/>
    </location>
</feature>
<name>A0A2V1DNV2_9PLEO</name>
<keyword evidence="7" id="KW-0012">Acyltransferase</keyword>
<dbReference type="InterPro" id="IPR014043">
    <property type="entry name" value="Acyl_transferase_dom"/>
</dbReference>
<keyword evidence="1" id="KW-0596">Phosphopantetheine</keyword>